<gene>
    <name evidence="3" type="ORF">J2S42_001671</name>
</gene>
<keyword evidence="2" id="KW-0732">Signal</keyword>
<evidence type="ECO:0000256" key="2">
    <source>
        <dbReference type="SAM" id="SignalP"/>
    </source>
</evidence>
<keyword evidence="4" id="KW-1185">Reference proteome</keyword>
<evidence type="ECO:0000256" key="1">
    <source>
        <dbReference type="SAM" id="MobiDB-lite"/>
    </source>
</evidence>
<evidence type="ECO:0000313" key="3">
    <source>
        <dbReference type="EMBL" id="MDQ0365002.1"/>
    </source>
</evidence>
<name>A0AAE3VXA9_9ACTN</name>
<dbReference type="Proteomes" id="UP001240236">
    <property type="component" value="Unassembled WGS sequence"/>
</dbReference>
<comment type="caution">
    <text evidence="3">The sequence shown here is derived from an EMBL/GenBank/DDBJ whole genome shotgun (WGS) entry which is preliminary data.</text>
</comment>
<feature type="region of interest" description="Disordered" evidence="1">
    <location>
        <begin position="77"/>
        <end position="97"/>
    </location>
</feature>
<dbReference type="RefSeq" id="WP_307237044.1">
    <property type="nucleotide sequence ID" value="NZ_JAUSUZ010000001.1"/>
</dbReference>
<dbReference type="EMBL" id="JAUSUZ010000001">
    <property type="protein sequence ID" value="MDQ0365002.1"/>
    <property type="molecule type" value="Genomic_DNA"/>
</dbReference>
<organism evidence="3 4">
    <name type="scientific">Catenuloplanes indicus</name>
    <dbReference type="NCBI Taxonomy" id="137267"/>
    <lineage>
        <taxon>Bacteria</taxon>
        <taxon>Bacillati</taxon>
        <taxon>Actinomycetota</taxon>
        <taxon>Actinomycetes</taxon>
        <taxon>Micromonosporales</taxon>
        <taxon>Micromonosporaceae</taxon>
        <taxon>Catenuloplanes</taxon>
    </lineage>
</organism>
<sequence length="154" mass="15497">MRKSLAVLSLMAALSGCASTPPPTADKPATLEQYQLDMAACMREQGVDMPDPQGNAGVALDVSGLDMAAVQAAAQACQQRLGPPPAADGGPGKTGEERLADQLKIAQCLREHGVDAEDPVPGGAMELPADLPEAAAQACGIGGGVQPAMPGKPE</sequence>
<feature type="chain" id="PRO_5041931758" description="Secreted protein" evidence="2">
    <location>
        <begin position="19"/>
        <end position="154"/>
    </location>
</feature>
<accession>A0AAE3VXA9</accession>
<reference evidence="3 4" key="1">
    <citation type="submission" date="2023-07" db="EMBL/GenBank/DDBJ databases">
        <title>Sequencing the genomes of 1000 actinobacteria strains.</title>
        <authorList>
            <person name="Klenk H.-P."/>
        </authorList>
    </citation>
    <scope>NUCLEOTIDE SEQUENCE [LARGE SCALE GENOMIC DNA]</scope>
    <source>
        <strain evidence="3 4">DSM 44709</strain>
    </source>
</reference>
<dbReference type="PROSITE" id="PS51257">
    <property type="entry name" value="PROKAR_LIPOPROTEIN"/>
    <property type="match status" value="1"/>
</dbReference>
<dbReference type="AlphaFoldDB" id="A0AAE3VXA9"/>
<evidence type="ECO:0000313" key="4">
    <source>
        <dbReference type="Proteomes" id="UP001240236"/>
    </source>
</evidence>
<protein>
    <recommendedName>
        <fullName evidence="5">Secreted protein</fullName>
    </recommendedName>
</protein>
<evidence type="ECO:0008006" key="5">
    <source>
        <dbReference type="Google" id="ProtNLM"/>
    </source>
</evidence>
<proteinExistence type="predicted"/>
<feature type="signal peptide" evidence="2">
    <location>
        <begin position="1"/>
        <end position="18"/>
    </location>
</feature>